<name>A0A9P6HDD3_9AGAM</name>
<evidence type="ECO:0000256" key="4">
    <source>
        <dbReference type="ARBA" id="ARBA00022490"/>
    </source>
</evidence>
<reference evidence="11" key="1">
    <citation type="journal article" date="2020" name="Nat. Commun.">
        <title>Large-scale genome sequencing of mycorrhizal fungi provides insights into the early evolution of symbiotic traits.</title>
        <authorList>
            <person name="Miyauchi S."/>
            <person name="Kiss E."/>
            <person name="Kuo A."/>
            <person name="Drula E."/>
            <person name="Kohler A."/>
            <person name="Sanchez-Garcia M."/>
            <person name="Morin E."/>
            <person name="Andreopoulos B."/>
            <person name="Barry K.W."/>
            <person name="Bonito G."/>
            <person name="Buee M."/>
            <person name="Carver A."/>
            <person name="Chen C."/>
            <person name="Cichocki N."/>
            <person name="Clum A."/>
            <person name="Culley D."/>
            <person name="Crous P.W."/>
            <person name="Fauchery L."/>
            <person name="Girlanda M."/>
            <person name="Hayes R.D."/>
            <person name="Keri Z."/>
            <person name="LaButti K."/>
            <person name="Lipzen A."/>
            <person name="Lombard V."/>
            <person name="Magnuson J."/>
            <person name="Maillard F."/>
            <person name="Murat C."/>
            <person name="Nolan M."/>
            <person name="Ohm R.A."/>
            <person name="Pangilinan J."/>
            <person name="Pereira M.F."/>
            <person name="Perotto S."/>
            <person name="Peter M."/>
            <person name="Pfister S."/>
            <person name="Riley R."/>
            <person name="Sitrit Y."/>
            <person name="Stielow J.B."/>
            <person name="Szollosi G."/>
            <person name="Zifcakova L."/>
            <person name="Stursova M."/>
            <person name="Spatafora J.W."/>
            <person name="Tedersoo L."/>
            <person name="Vaario L.M."/>
            <person name="Yamada A."/>
            <person name="Yan M."/>
            <person name="Wang P."/>
            <person name="Xu J."/>
            <person name="Bruns T."/>
            <person name="Baldrian P."/>
            <person name="Vilgalys R."/>
            <person name="Dunand C."/>
            <person name="Henrissat B."/>
            <person name="Grigoriev I.V."/>
            <person name="Hibbett D."/>
            <person name="Nagy L.G."/>
            <person name="Martin F.M."/>
        </authorList>
    </citation>
    <scope>NUCLEOTIDE SEQUENCE</scope>
    <source>
        <strain evidence="11">UH-Tt-Lm1</strain>
    </source>
</reference>
<evidence type="ECO:0000259" key="10">
    <source>
        <dbReference type="PROSITE" id="PS50166"/>
    </source>
</evidence>
<dbReference type="PROSITE" id="PS50077">
    <property type="entry name" value="HEAT_REPEAT"/>
    <property type="match status" value="1"/>
</dbReference>
<dbReference type="PROSITE" id="PS50166">
    <property type="entry name" value="IMPORTIN_B_NT"/>
    <property type="match status" value="1"/>
</dbReference>
<dbReference type="InterPro" id="IPR001494">
    <property type="entry name" value="Importin-beta_N"/>
</dbReference>
<reference evidence="11" key="2">
    <citation type="submission" date="2020-11" db="EMBL/GenBank/DDBJ databases">
        <authorList>
            <consortium name="DOE Joint Genome Institute"/>
            <person name="Kuo A."/>
            <person name="Miyauchi S."/>
            <person name="Kiss E."/>
            <person name="Drula E."/>
            <person name="Kohler A."/>
            <person name="Sanchez-Garcia M."/>
            <person name="Andreopoulos B."/>
            <person name="Barry K.W."/>
            <person name="Bonito G."/>
            <person name="Buee M."/>
            <person name="Carver A."/>
            <person name="Chen C."/>
            <person name="Cichocki N."/>
            <person name="Clum A."/>
            <person name="Culley D."/>
            <person name="Crous P.W."/>
            <person name="Fauchery L."/>
            <person name="Girlanda M."/>
            <person name="Hayes R."/>
            <person name="Keri Z."/>
            <person name="Labutti K."/>
            <person name="Lipzen A."/>
            <person name="Lombard V."/>
            <person name="Magnuson J."/>
            <person name="Maillard F."/>
            <person name="Morin E."/>
            <person name="Murat C."/>
            <person name="Nolan M."/>
            <person name="Ohm R."/>
            <person name="Pangilinan J."/>
            <person name="Pereira M."/>
            <person name="Perotto S."/>
            <person name="Peter M."/>
            <person name="Riley R."/>
            <person name="Sitrit Y."/>
            <person name="Stielow B."/>
            <person name="Szollosi G."/>
            <person name="Zifcakova L."/>
            <person name="Stursova M."/>
            <person name="Spatafora J.W."/>
            <person name="Tedersoo L."/>
            <person name="Vaario L.-M."/>
            <person name="Yamada A."/>
            <person name="Yan M."/>
            <person name="Wang P."/>
            <person name="Xu J."/>
            <person name="Bruns T."/>
            <person name="Baldrian P."/>
            <person name="Vilgalys R."/>
            <person name="Henrissat B."/>
            <person name="Grigoriev I.V."/>
            <person name="Hibbett D."/>
            <person name="Nagy L.G."/>
            <person name="Martin F.M."/>
        </authorList>
    </citation>
    <scope>NUCLEOTIDE SEQUENCE</scope>
    <source>
        <strain evidence="11">UH-Tt-Lm1</strain>
    </source>
</reference>
<proteinExistence type="inferred from homology"/>
<dbReference type="AlphaFoldDB" id="A0A9P6HDD3"/>
<keyword evidence="5" id="KW-0677">Repeat</keyword>
<dbReference type="GO" id="GO:0031267">
    <property type="term" value="F:small GTPase binding"/>
    <property type="evidence" value="ECO:0007669"/>
    <property type="project" value="InterPro"/>
</dbReference>
<gene>
    <name evidence="11" type="ORF">BJ322DRAFT_1006708</name>
</gene>
<dbReference type="EMBL" id="WIUZ02000008">
    <property type="protein sequence ID" value="KAF9784757.1"/>
    <property type="molecule type" value="Genomic_DNA"/>
</dbReference>
<evidence type="ECO:0000256" key="6">
    <source>
        <dbReference type="ARBA" id="ARBA00022927"/>
    </source>
</evidence>
<comment type="caution">
    <text evidence="11">The sequence shown here is derived from an EMBL/GenBank/DDBJ whole genome shotgun (WGS) entry which is preliminary data.</text>
</comment>
<evidence type="ECO:0000256" key="7">
    <source>
        <dbReference type="ARBA" id="ARBA00079884"/>
    </source>
</evidence>
<comment type="similarity">
    <text evidence="2">Belongs to the importin beta family. Importin beta-1 subfamily.</text>
</comment>
<feature type="repeat" description="HEAT" evidence="9">
    <location>
        <begin position="408"/>
        <end position="445"/>
    </location>
</feature>
<dbReference type="InterPro" id="IPR021133">
    <property type="entry name" value="HEAT_type_2"/>
</dbReference>
<evidence type="ECO:0000256" key="3">
    <source>
        <dbReference type="ARBA" id="ARBA00022448"/>
    </source>
</evidence>
<sequence>MNASELLANTLSPDAALRTDAAQKLENASRENFPAYMLMLSAELGNESSLPHVRNAAGLALKNALTAKESARSEEYSNRWLAVPPETRSKIKHDSLLALGSSLKQVGTVAAQLVSAIATVELPNGQWPELVELLLSFMGQSNVNLRVATLQAIGFICESIDPSVLSQRSNEILTAVVHGARKDELSSEVQFAAITALKNSLDFVRDNFEREGERNYIMQVVCEATQNSSSVVQVAAFECLVSIMAYYYHYMGFYMEQALFGLTVLGMKHPDSNVAMQAVEFWSTVCDEEINLNKEALQASEYGETPELESKNFAKVALPELVPVLLTLMTRQEEDADEDEWNISMSASYCLGALSQAVQDPIVAAVMPFIESNIRSDDWHFREAAVMAFSCILDGPDPSLLNSLVNSAMPILIHMMTDSDLQVRDTVAWTLGKVCDVLVQTIQPDVHLQPLVVAFVNGLKASPRIAANCCWGLQNLAEGMGAYSELTMSTYYEGVIQALLGLTESANNEANYRTAAYECLATWVTNSSAETRSQIENLLHIILQRMEHLISVHNQILGMDDRNNWNDLQSNFCSVLISIIRKFSHEIKPNADRIMTLVLQLISLVGKVSTVLEDAFLVVGTLASSLEQDFAPYITAFLQFLFPALKAHEDSQLCTIAVGIIGDISRALGEKTKEYSAGFMQLLSENLQSNALNRDAKIPILECFGDIALAIGPAFEDYLDHTMNVLRQAGSITPNPMDYELQDYLSVLREGILEAYTGIISAFKGTEQVRLLQPHIQDILELVKAALLDEGHGEPVYGLAYGIVGDLAEIFGSQIKPLLLQDWVAAELKSRRCPPENKQTMRWAREMVKRATA</sequence>
<dbReference type="Pfam" id="PF03810">
    <property type="entry name" value="IBN_N"/>
    <property type="match status" value="1"/>
</dbReference>
<keyword evidence="6" id="KW-0653">Protein transport</keyword>
<dbReference type="FunFam" id="1.25.10.10:FF:000027">
    <property type="entry name" value="Importin subunit beta-1"/>
    <property type="match status" value="1"/>
</dbReference>
<evidence type="ECO:0000256" key="8">
    <source>
        <dbReference type="ARBA" id="ARBA00083566"/>
    </source>
</evidence>
<dbReference type="PANTHER" id="PTHR10527">
    <property type="entry name" value="IMPORTIN BETA"/>
    <property type="match status" value="1"/>
</dbReference>
<accession>A0A9P6HDD3</accession>
<evidence type="ECO:0000256" key="1">
    <source>
        <dbReference type="ARBA" id="ARBA00004496"/>
    </source>
</evidence>
<evidence type="ECO:0000256" key="9">
    <source>
        <dbReference type="PROSITE-ProRule" id="PRU00103"/>
    </source>
</evidence>
<feature type="domain" description="Importin N-terminal" evidence="10">
    <location>
        <begin position="21"/>
        <end position="101"/>
    </location>
</feature>
<dbReference type="Gene3D" id="1.25.10.10">
    <property type="entry name" value="Leucine-rich Repeat Variant"/>
    <property type="match status" value="1"/>
</dbReference>
<dbReference type="SMART" id="SM00913">
    <property type="entry name" value="IBN_N"/>
    <property type="match status" value="1"/>
</dbReference>
<dbReference type="InterPro" id="IPR016024">
    <property type="entry name" value="ARM-type_fold"/>
</dbReference>
<dbReference type="GO" id="GO:0005737">
    <property type="term" value="C:cytoplasm"/>
    <property type="evidence" value="ECO:0007669"/>
    <property type="project" value="UniProtKB-SubCell"/>
</dbReference>
<dbReference type="GO" id="GO:0006606">
    <property type="term" value="P:protein import into nucleus"/>
    <property type="evidence" value="ECO:0007669"/>
    <property type="project" value="InterPro"/>
</dbReference>
<keyword evidence="12" id="KW-1185">Reference proteome</keyword>
<dbReference type="InterPro" id="IPR058584">
    <property type="entry name" value="IMB1_TNPO1-like_TPR"/>
</dbReference>
<evidence type="ECO:0000313" key="12">
    <source>
        <dbReference type="Proteomes" id="UP000736335"/>
    </source>
</evidence>
<protein>
    <recommendedName>
        <fullName evidence="7">Importin-95</fullName>
    </recommendedName>
    <alternativeName>
        <fullName evidence="8">Karyopherin-95</fullName>
    </alternativeName>
</protein>
<evidence type="ECO:0000256" key="2">
    <source>
        <dbReference type="ARBA" id="ARBA00010907"/>
    </source>
</evidence>
<dbReference type="Pfam" id="PF25574">
    <property type="entry name" value="TPR_IMB1"/>
    <property type="match status" value="1"/>
</dbReference>
<dbReference type="Pfam" id="PF13513">
    <property type="entry name" value="HEAT_EZ"/>
    <property type="match status" value="1"/>
</dbReference>
<dbReference type="Proteomes" id="UP000736335">
    <property type="component" value="Unassembled WGS sequence"/>
</dbReference>
<dbReference type="InterPro" id="IPR011989">
    <property type="entry name" value="ARM-like"/>
</dbReference>
<organism evidence="11 12">
    <name type="scientific">Thelephora terrestris</name>
    <dbReference type="NCBI Taxonomy" id="56493"/>
    <lineage>
        <taxon>Eukaryota</taxon>
        <taxon>Fungi</taxon>
        <taxon>Dikarya</taxon>
        <taxon>Basidiomycota</taxon>
        <taxon>Agaricomycotina</taxon>
        <taxon>Agaricomycetes</taxon>
        <taxon>Thelephorales</taxon>
        <taxon>Thelephoraceae</taxon>
        <taxon>Thelephora</taxon>
    </lineage>
</organism>
<keyword evidence="4" id="KW-0963">Cytoplasm</keyword>
<evidence type="ECO:0000256" key="5">
    <source>
        <dbReference type="ARBA" id="ARBA00022737"/>
    </source>
</evidence>
<dbReference type="InterPro" id="IPR040122">
    <property type="entry name" value="Importin_beta"/>
</dbReference>
<dbReference type="OrthoDB" id="10263328at2759"/>
<evidence type="ECO:0000313" key="11">
    <source>
        <dbReference type="EMBL" id="KAF9784757.1"/>
    </source>
</evidence>
<keyword evidence="3" id="KW-0813">Transport</keyword>
<dbReference type="SUPFAM" id="SSF48371">
    <property type="entry name" value="ARM repeat"/>
    <property type="match status" value="1"/>
</dbReference>
<comment type="subcellular location">
    <subcellularLocation>
        <location evidence="1">Cytoplasm</location>
    </subcellularLocation>
</comment>